<evidence type="ECO:0000256" key="1">
    <source>
        <dbReference type="ARBA" id="ARBA00004141"/>
    </source>
</evidence>
<evidence type="ECO:0000256" key="4">
    <source>
        <dbReference type="ARBA" id="ARBA00022692"/>
    </source>
</evidence>
<feature type="transmembrane region" description="Helical" evidence="9">
    <location>
        <begin position="278"/>
        <end position="300"/>
    </location>
</feature>
<comment type="subcellular location">
    <subcellularLocation>
        <location evidence="1">Membrane</location>
        <topology evidence="1">Multi-pass membrane protein</topology>
    </subcellularLocation>
</comment>
<accession>A0ABR1FES8</accession>
<evidence type="ECO:0000256" key="9">
    <source>
        <dbReference type="SAM" id="Phobius"/>
    </source>
</evidence>
<evidence type="ECO:0000256" key="8">
    <source>
        <dbReference type="SAM" id="MobiDB-lite"/>
    </source>
</evidence>
<feature type="compositionally biased region" description="Polar residues" evidence="8">
    <location>
        <begin position="136"/>
        <end position="165"/>
    </location>
</feature>
<evidence type="ECO:0000313" key="11">
    <source>
        <dbReference type="EMBL" id="KAK7208257.1"/>
    </source>
</evidence>
<keyword evidence="4 9" id="KW-0812">Transmembrane</keyword>
<dbReference type="EMBL" id="JBBJBU010000001">
    <property type="protein sequence ID" value="KAK7208257.1"/>
    <property type="molecule type" value="Genomic_DNA"/>
</dbReference>
<keyword evidence="3" id="KW-0813">Transport</keyword>
<dbReference type="Pfam" id="PF01490">
    <property type="entry name" value="Aa_trans"/>
    <property type="match status" value="1"/>
</dbReference>
<keyword evidence="12" id="KW-1185">Reference proteome</keyword>
<evidence type="ECO:0000256" key="5">
    <source>
        <dbReference type="ARBA" id="ARBA00022970"/>
    </source>
</evidence>
<dbReference type="PANTHER" id="PTHR22950:SF692">
    <property type="entry name" value="TRANSMEMBRANE AMINO ACID TRANSPORTER FAMILY PROTEIN"/>
    <property type="match status" value="1"/>
</dbReference>
<feature type="transmembrane region" description="Helical" evidence="9">
    <location>
        <begin position="537"/>
        <end position="558"/>
    </location>
</feature>
<dbReference type="PANTHER" id="PTHR22950">
    <property type="entry name" value="AMINO ACID TRANSPORTER"/>
    <property type="match status" value="1"/>
</dbReference>
<feature type="transmembrane region" description="Helical" evidence="9">
    <location>
        <begin position="454"/>
        <end position="471"/>
    </location>
</feature>
<name>A0ABR1FES8_9ASCO</name>
<feature type="transmembrane region" description="Helical" evidence="9">
    <location>
        <begin position="336"/>
        <end position="355"/>
    </location>
</feature>
<feature type="transmembrane region" description="Helical" evidence="9">
    <location>
        <begin position="375"/>
        <end position="400"/>
    </location>
</feature>
<feature type="domain" description="Amino acid transporter transmembrane" evidence="10">
    <location>
        <begin position="195"/>
        <end position="593"/>
    </location>
</feature>
<keyword evidence="7 9" id="KW-0472">Membrane</keyword>
<proteinExistence type="inferred from homology"/>
<keyword evidence="6 9" id="KW-1133">Transmembrane helix</keyword>
<evidence type="ECO:0000256" key="6">
    <source>
        <dbReference type="ARBA" id="ARBA00022989"/>
    </source>
</evidence>
<evidence type="ECO:0000256" key="7">
    <source>
        <dbReference type="ARBA" id="ARBA00023136"/>
    </source>
</evidence>
<evidence type="ECO:0000256" key="2">
    <source>
        <dbReference type="ARBA" id="ARBA00008066"/>
    </source>
</evidence>
<sequence length="652" mass="70361">MASPPPSQPSSSAAASRLRRGSLSQSIRFAGGVNSLDRFASSYTRAQSFLVLDAPLALTPQPAPLSYSGAGSLRQSARESIPLLFRQRAQQPDDDGDDDDSNAPHSQTAEADDSAFVEDAIDYSDDEDTLFPLNPDDSTSRLTPILSGTSLPSHHAPPSQQSTLKQAPKPDDLIGGGQRVLVDQSKGRVLVVPGRSTAPQTVFNSVNVLIGIGLLSLPLAISYAGWLIGLVFMCIAASVTLYTAKVLARCLDTDPTLVTYADIAYAAFGARARLLTSLLFSLELLGSCIALVVLFADSIYSLLPDVLSKTELKILAFFLLTPLSFLPLSVLSFSSILGILSTFSILVIVFIDGLIKTEQPGTLWHPMSSNILPSNWKAVPLSLGLLMAPWCGHSVFPNVYRDMRHPYKFKRCLNLSYMFTFFVDMAMGVIGLLMFGDDYVTEEITNTIIETKGFPRGLSIAIIVFIAFIPLSKTPLNARPIITTIEVLLGVSDCPAPLDLQPDGPQDGEGDLAFERIYDSVARNPLSRLYRKLKSPAFARAAIIISVNFVITLIAIVFPAFDRIMALVGSALGFTICIVLPLAFYLKIFGPGSARHKNNNYISPGGQAHMGRSMHTISKPEMAFDIFAIVTGIVLAVLGGVWALLPDELIFG</sequence>
<dbReference type="Proteomes" id="UP001498771">
    <property type="component" value="Unassembled WGS sequence"/>
</dbReference>
<dbReference type="GeneID" id="90040612"/>
<feature type="transmembrane region" description="Helical" evidence="9">
    <location>
        <begin position="412"/>
        <end position="434"/>
    </location>
</feature>
<feature type="compositionally biased region" description="Acidic residues" evidence="8">
    <location>
        <begin position="110"/>
        <end position="129"/>
    </location>
</feature>
<feature type="transmembrane region" description="Helical" evidence="9">
    <location>
        <begin position="312"/>
        <end position="331"/>
    </location>
</feature>
<feature type="transmembrane region" description="Helical" evidence="9">
    <location>
        <begin position="622"/>
        <end position="645"/>
    </location>
</feature>
<reference evidence="11 12" key="1">
    <citation type="submission" date="2024-03" db="EMBL/GenBank/DDBJ databases">
        <title>Genome-scale model development and genomic sequencing of the oleaginous clade Lipomyces.</title>
        <authorList>
            <consortium name="Lawrence Berkeley National Laboratory"/>
            <person name="Czajka J.J."/>
            <person name="Han Y."/>
            <person name="Kim J."/>
            <person name="Mondo S.J."/>
            <person name="Hofstad B.A."/>
            <person name="Robles A."/>
            <person name="Haridas S."/>
            <person name="Riley R."/>
            <person name="LaButti K."/>
            <person name="Pangilinan J."/>
            <person name="Andreopoulos W."/>
            <person name="Lipzen A."/>
            <person name="Yan J."/>
            <person name="Wang M."/>
            <person name="Ng V."/>
            <person name="Grigoriev I.V."/>
            <person name="Spatafora J.W."/>
            <person name="Magnuson J.K."/>
            <person name="Baker S.E."/>
            <person name="Pomraning K.R."/>
        </authorList>
    </citation>
    <scope>NUCLEOTIDE SEQUENCE [LARGE SCALE GENOMIC DNA]</scope>
    <source>
        <strain evidence="11 12">Phaff 52-87</strain>
    </source>
</reference>
<keyword evidence="5" id="KW-0029">Amino-acid transport</keyword>
<evidence type="ECO:0000313" key="12">
    <source>
        <dbReference type="Proteomes" id="UP001498771"/>
    </source>
</evidence>
<feature type="transmembrane region" description="Helical" evidence="9">
    <location>
        <begin position="564"/>
        <end position="586"/>
    </location>
</feature>
<evidence type="ECO:0000259" key="10">
    <source>
        <dbReference type="Pfam" id="PF01490"/>
    </source>
</evidence>
<feature type="region of interest" description="Disordered" evidence="8">
    <location>
        <begin position="89"/>
        <end position="170"/>
    </location>
</feature>
<protein>
    <submittedName>
        <fullName evidence="11">Transporter</fullName>
    </submittedName>
</protein>
<dbReference type="RefSeq" id="XP_064771290.1">
    <property type="nucleotide sequence ID" value="XM_064915100.1"/>
</dbReference>
<evidence type="ECO:0000256" key="3">
    <source>
        <dbReference type="ARBA" id="ARBA00022448"/>
    </source>
</evidence>
<comment type="caution">
    <text evidence="11">The sequence shown here is derived from an EMBL/GenBank/DDBJ whole genome shotgun (WGS) entry which is preliminary data.</text>
</comment>
<gene>
    <name evidence="11" type="ORF">BZA70DRAFT_41518</name>
</gene>
<organism evidence="11 12">
    <name type="scientific">Myxozyma melibiosi</name>
    <dbReference type="NCBI Taxonomy" id="54550"/>
    <lineage>
        <taxon>Eukaryota</taxon>
        <taxon>Fungi</taxon>
        <taxon>Dikarya</taxon>
        <taxon>Ascomycota</taxon>
        <taxon>Saccharomycotina</taxon>
        <taxon>Lipomycetes</taxon>
        <taxon>Lipomycetales</taxon>
        <taxon>Lipomycetaceae</taxon>
        <taxon>Myxozyma</taxon>
    </lineage>
</organism>
<dbReference type="Gene3D" id="1.20.1740.10">
    <property type="entry name" value="Amino acid/polyamine transporter I"/>
    <property type="match status" value="1"/>
</dbReference>
<feature type="transmembrane region" description="Helical" evidence="9">
    <location>
        <begin position="223"/>
        <end position="244"/>
    </location>
</feature>
<dbReference type="InterPro" id="IPR013057">
    <property type="entry name" value="AA_transpt_TM"/>
</dbReference>
<feature type="compositionally biased region" description="Acidic residues" evidence="8">
    <location>
        <begin position="92"/>
        <end position="101"/>
    </location>
</feature>
<comment type="similarity">
    <text evidence="2">Belongs to the amino acid/polyamine transporter 2 family.</text>
</comment>